<evidence type="ECO:0000313" key="1">
    <source>
        <dbReference type="EMBL" id="TYS74294.1"/>
    </source>
</evidence>
<protein>
    <recommendedName>
        <fullName evidence="3">Lipoprotein</fullName>
    </recommendedName>
</protein>
<dbReference type="RefSeq" id="WP_148978119.1">
    <property type="nucleotide sequence ID" value="NZ_JBNILM010000001.1"/>
</dbReference>
<dbReference type="Proteomes" id="UP000324517">
    <property type="component" value="Unassembled WGS sequence"/>
</dbReference>
<evidence type="ECO:0008006" key="3">
    <source>
        <dbReference type="Google" id="ProtNLM"/>
    </source>
</evidence>
<dbReference type="OrthoDB" id="1797983at2"/>
<dbReference type="EMBL" id="VTET01000001">
    <property type="protein sequence ID" value="TYS74294.1"/>
    <property type="molecule type" value="Genomic_DNA"/>
</dbReference>
<accession>A0A5D4TJI0</accession>
<evidence type="ECO:0000313" key="2">
    <source>
        <dbReference type="Proteomes" id="UP000324517"/>
    </source>
</evidence>
<reference evidence="1 2" key="1">
    <citation type="submission" date="2019-08" db="EMBL/GenBank/DDBJ databases">
        <title>Bacillus genomes from the desert of Cuatro Cienegas, Coahuila.</title>
        <authorList>
            <person name="Olmedo-Alvarez G."/>
        </authorList>
    </citation>
    <scope>NUCLEOTIDE SEQUENCE [LARGE SCALE GENOMIC DNA]</scope>
    <source>
        <strain evidence="1 2">CH98b_3T</strain>
    </source>
</reference>
<name>A0A5D4TJI0_9BACI</name>
<comment type="caution">
    <text evidence="1">The sequence shown here is derived from an EMBL/GenBank/DDBJ whole genome shotgun (WGS) entry which is preliminary data.</text>
</comment>
<dbReference type="PROSITE" id="PS51257">
    <property type="entry name" value="PROKAR_LIPOPROTEIN"/>
    <property type="match status" value="1"/>
</dbReference>
<sequence length="143" mass="16586">MRISSTIRYSLLVVFFISLIGCNTDISVSSDITIDGENIDYIGFSGIPIEEIDSNKPPQDYKDIERMVVKPNELIKINYQDMPKKVYLSYWKDEVPQEENVVLNDFELTTPKSDGVYVYKIATKWNSRVARNYLFVIEVKDED</sequence>
<dbReference type="AlphaFoldDB" id="A0A5D4TJI0"/>
<organism evidence="1 2">
    <name type="scientific">Sutcliffiella horikoshii</name>
    <dbReference type="NCBI Taxonomy" id="79883"/>
    <lineage>
        <taxon>Bacteria</taxon>
        <taxon>Bacillati</taxon>
        <taxon>Bacillota</taxon>
        <taxon>Bacilli</taxon>
        <taxon>Bacillales</taxon>
        <taxon>Bacillaceae</taxon>
        <taxon>Sutcliffiella</taxon>
    </lineage>
</organism>
<proteinExistence type="predicted"/>
<gene>
    <name evidence="1" type="ORF">FZC75_00885</name>
</gene>